<proteinExistence type="predicted"/>
<keyword evidence="2" id="KW-1185">Reference proteome</keyword>
<reference evidence="1 2" key="1">
    <citation type="submission" date="2015-10" db="EMBL/GenBank/DDBJ databases">
        <title>Conservation of the essential genome among Caulobacter and Brevundimonas species.</title>
        <authorList>
            <person name="Scott D."/>
            <person name="Ely B."/>
        </authorList>
    </citation>
    <scope>NUCLEOTIDE SEQUENCE [LARGE SCALE GENOMIC DNA]</scope>
    <source>
        <strain evidence="1 2">CB4</strain>
    </source>
</reference>
<organism evidence="1 2">
    <name type="scientific">Caulobacter henricii</name>
    <dbReference type="NCBI Taxonomy" id="69395"/>
    <lineage>
        <taxon>Bacteria</taxon>
        <taxon>Pseudomonadati</taxon>
        <taxon>Pseudomonadota</taxon>
        <taxon>Alphaproteobacteria</taxon>
        <taxon>Caulobacterales</taxon>
        <taxon>Caulobacteraceae</taxon>
        <taxon>Caulobacter</taxon>
    </lineage>
</organism>
<evidence type="ECO:0000313" key="2">
    <source>
        <dbReference type="Proteomes" id="UP000056905"/>
    </source>
</evidence>
<sequence>MALTKFGFIVTGAGLEPAQHRLVMRSGAFEMITIGVEKASQGPVAAKRLVAEGIQLLELCGGFGPIWTAKVIEAIDGKIPVGSVAYGPESIDAMHALFKD</sequence>
<name>A0A0P0NYU9_9CAUL</name>
<dbReference type="EMBL" id="CP013002">
    <property type="protein sequence ID" value="ALL12956.1"/>
    <property type="molecule type" value="Genomic_DNA"/>
</dbReference>
<dbReference type="KEGG" id="chq:AQ619_06090"/>
<evidence type="ECO:0000313" key="1">
    <source>
        <dbReference type="EMBL" id="ALL12956.1"/>
    </source>
</evidence>
<accession>A0A0P0NYU9</accession>
<protein>
    <submittedName>
        <fullName evidence="1">Uncharacterized protein</fullName>
    </submittedName>
</protein>
<dbReference type="AlphaFoldDB" id="A0A0P0NYU9"/>
<gene>
    <name evidence="1" type="ORF">AQ619_06090</name>
</gene>
<dbReference type="InterPro" id="IPR045441">
    <property type="entry name" value="DUF6506"/>
</dbReference>
<dbReference type="Pfam" id="PF20116">
    <property type="entry name" value="DUF6506"/>
    <property type="match status" value="1"/>
</dbReference>
<dbReference type="RefSeq" id="WP_062145487.1">
    <property type="nucleotide sequence ID" value="NZ_CP013002.1"/>
</dbReference>
<dbReference type="OrthoDB" id="8595161at2"/>
<dbReference type="Proteomes" id="UP000056905">
    <property type="component" value="Chromosome"/>
</dbReference>